<dbReference type="InterPro" id="IPR010435">
    <property type="entry name" value="C5a/SBT2-like_Fn3"/>
</dbReference>
<dbReference type="PANTHER" id="PTHR43806">
    <property type="entry name" value="PEPTIDASE S8"/>
    <property type="match status" value="1"/>
</dbReference>
<keyword evidence="5" id="KW-0378">Hydrolase</keyword>
<evidence type="ECO:0000259" key="10">
    <source>
        <dbReference type="Pfam" id="PF06280"/>
    </source>
</evidence>
<dbReference type="PANTHER" id="PTHR43806:SF66">
    <property type="entry name" value="SERIN ENDOPEPTIDASE"/>
    <property type="match status" value="1"/>
</dbReference>
<feature type="chain" id="PRO_5040943452" description="Peptidase S8/S53 domain-containing protein" evidence="7">
    <location>
        <begin position="25"/>
        <end position="790"/>
    </location>
</feature>
<keyword evidence="5" id="KW-0720">Serine protease</keyword>
<dbReference type="Pfam" id="PF00082">
    <property type="entry name" value="Peptidase_S8"/>
    <property type="match status" value="1"/>
</dbReference>
<dbReference type="Pfam" id="PF06280">
    <property type="entry name" value="fn3_5"/>
    <property type="match status" value="1"/>
</dbReference>
<keyword evidence="3" id="KW-0645">Protease</keyword>
<dbReference type="SUPFAM" id="SSF52025">
    <property type="entry name" value="PA domain"/>
    <property type="match status" value="1"/>
</dbReference>
<keyword evidence="12" id="KW-1185">Reference proteome</keyword>
<comment type="caution">
    <text evidence="11">The sequence shown here is derived from an EMBL/GenBank/DDBJ whole genome shotgun (WGS) entry which is preliminary data.</text>
</comment>
<dbReference type="Gene3D" id="3.50.30.30">
    <property type="match status" value="1"/>
</dbReference>
<evidence type="ECO:0000259" key="8">
    <source>
        <dbReference type="Pfam" id="PF00082"/>
    </source>
</evidence>
<evidence type="ECO:0000256" key="1">
    <source>
        <dbReference type="ARBA" id="ARBA00011073"/>
    </source>
</evidence>
<keyword evidence="2" id="KW-0134">Cell wall</keyword>
<dbReference type="Gene3D" id="2.60.40.1710">
    <property type="entry name" value="Subtilisin-like superfamily"/>
    <property type="match status" value="1"/>
</dbReference>
<dbReference type="GO" id="GO:0005615">
    <property type="term" value="C:extracellular space"/>
    <property type="evidence" value="ECO:0007669"/>
    <property type="project" value="TreeGrafter"/>
</dbReference>
<dbReference type="OrthoDB" id="206201at2759"/>
<dbReference type="Gene3D" id="3.40.50.200">
    <property type="entry name" value="Peptidase S8/S53 domain"/>
    <property type="match status" value="1"/>
</dbReference>
<evidence type="ECO:0008006" key="13">
    <source>
        <dbReference type="Google" id="ProtNLM"/>
    </source>
</evidence>
<dbReference type="EMBL" id="JANBQB010000449">
    <property type="protein sequence ID" value="KAJ1976252.1"/>
    <property type="molecule type" value="Genomic_DNA"/>
</dbReference>
<sequence>MRVSYGALWALATGLAMTALMVQAGPATNGAYLGRRQAGTPTELAPKPMLMHGMTGVDEAHKMGFTGKGIKIGMVGGGLYYHHPALGGSCYGQADCKVVGGYDFVGENYDFNDPSSKPEPDDDPYEVCEGTTTFQAGVLAGKADSFLGVAPDAQLSVYRVFSCASPVATKPSLVIDAMQKAYDDGCNIIYVNLGTYPGVQSDQSAQLADKFAKSGVVVVTSAGFYGDKTLFRVHAPGAGLSVISSIAADSDRKYMLQLTVQAGNEKFMVERTGAANNMPEFKVDNAPVTYFDQDATLLQGCQRTQTDFKKSLVLIARGDCTFTEKLANAAAQGASGVIFFNNVHDAIPALSISSPQPIPATMVSKAEGEKLLALLKAAGNGGSVTVSANTDLVEAKVATGGQPSALASQGRSNDLEVKPELLVPGTYFYSSTTPSRGIYEAWADSKSDGAYLAGCVALLMQAGIPRDPYHIRRMLMAYAVPRTNAKGDKAVSVALQGAGMINLTRLLQSTVELSATKFTLLDPKYGGFVDGKVMKTFNITNYGSQSVTYELTTLPADSVTNIKQQQLTYTTFTDGQADVKYSLCEVTVEAGASVEVRVQITEPSYAQYPNVVYSGYIQAFIKGQAKKQSQPAWSFPYLGLNTDFDKLPMFAPTSQWANPGVYRSSTQGHVAEANKEVFTMKDGDIPGIYLKHQFPLGFTAVYLSTVQNPTVPYAYARLPSYGWDRTSVETGAFTKFYMSFNQFYDSSGKVVTVPNGQYVATFAYGSPFERDYAKVNWLYWTSPAFEIKLA</sequence>
<dbReference type="GO" id="GO:0016020">
    <property type="term" value="C:membrane"/>
    <property type="evidence" value="ECO:0007669"/>
    <property type="project" value="InterPro"/>
</dbReference>
<dbReference type="GO" id="GO:0004252">
    <property type="term" value="F:serine-type endopeptidase activity"/>
    <property type="evidence" value="ECO:0007669"/>
    <property type="project" value="InterPro"/>
</dbReference>
<reference evidence="11" key="1">
    <citation type="submission" date="2022-07" db="EMBL/GenBank/DDBJ databases">
        <title>Phylogenomic reconstructions and comparative analyses of Kickxellomycotina fungi.</title>
        <authorList>
            <person name="Reynolds N.K."/>
            <person name="Stajich J.E."/>
            <person name="Barry K."/>
            <person name="Grigoriev I.V."/>
            <person name="Crous P."/>
            <person name="Smith M.E."/>
        </authorList>
    </citation>
    <scope>NUCLEOTIDE SEQUENCE</scope>
    <source>
        <strain evidence="11">RSA 567</strain>
    </source>
</reference>
<proteinExistence type="inferred from homology"/>
<dbReference type="InterPro" id="IPR046450">
    <property type="entry name" value="PA_dom_sf"/>
</dbReference>
<feature type="domain" description="PA" evidence="9">
    <location>
        <begin position="299"/>
        <end position="371"/>
    </location>
</feature>
<keyword evidence="2" id="KW-0964">Secreted</keyword>
<dbReference type="InterPro" id="IPR000209">
    <property type="entry name" value="Peptidase_S8/S53_dom"/>
</dbReference>
<evidence type="ECO:0000256" key="7">
    <source>
        <dbReference type="SAM" id="SignalP"/>
    </source>
</evidence>
<dbReference type="InterPro" id="IPR003137">
    <property type="entry name" value="PA_domain"/>
</dbReference>
<dbReference type="Proteomes" id="UP001151582">
    <property type="component" value="Unassembled WGS sequence"/>
</dbReference>
<keyword evidence="4 7" id="KW-0732">Signal</keyword>
<comment type="caution">
    <text evidence="6">Lacks conserved residue(s) required for the propagation of feature annotation.</text>
</comment>
<evidence type="ECO:0000259" key="9">
    <source>
        <dbReference type="Pfam" id="PF02225"/>
    </source>
</evidence>
<evidence type="ECO:0000256" key="6">
    <source>
        <dbReference type="PROSITE-ProRule" id="PRU01240"/>
    </source>
</evidence>
<dbReference type="GO" id="GO:0006508">
    <property type="term" value="P:proteolysis"/>
    <property type="evidence" value="ECO:0007669"/>
    <property type="project" value="UniProtKB-KW"/>
</dbReference>
<dbReference type="Pfam" id="PF02225">
    <property type="entry name" value="PA"/>
    <property type="match status" value="1"/>
</dbReference>
<feature type="domain" description="C5a peptidase/Subtilisin-like protease SBT2-like Fn3-like" evidence="10">
    <location>
        <begin position="535"/>
        <end position="637"/>
    </location>
</feature>
<evidence type="ECO:0000313" key="11">
    <source>
        <dbReference type="EMBL" id="KAJ1976252.1"/>
    </source>
</evidence>
<evidence type="ECO:0000313" key="12">
    <source>
        <dbReference type="Proteomes" id="UP001151582"/>
    </source>
</evidence>
<dbReference type="InterPro" id="IPR036852">
    <property type="entry name" value="Peptidase_S8/S53_dom_sf"/>
</dbReference>
<feature type="signal peptide" evidence="7">
    <location>
        <begin position="1"/>
        <end position="24"/>
    </location>
</feature>
<gene>
    <name evidence="11" type="ORF">H4R34_004044</name>
</gene>
<dbReference type="InterPro" id="IPR050131">
    <property type="entry name" value="Peptidase_S8_subtilisin-like"/>
</dbReference>
<evidence type="ECO:0000256" key="2">
    <source>
        <dbReference type="ARBA" id="ARBA00022512"/>
    </source>
</evidence>
<evidence type="ECO:0000256" key="3">
    <source>
        <dbReference type="ARBA" id="ARBA00022670"/>
    </source>
</evidence>
<accession>A0A9W8AZP8</accession>
<dbReference type="PROSITE" id="PS51892">
    <property type="entry name" value="SUBTILASE"/>
    <property type="match status" value="1"/>
</dbReference>
<evidence type="ECO:0000256" key="5">
    <source>
        <dbReference type="ARBA" id="ARBA00022825"/>
    </source>
</evidence>
<evidence type="ECO:0000256" key="4">
    <source>
        <dbReference type="ARBA" id="ARBA00022729"/>
    </source>
</evidence>
<dbReference type="SUPFAM" id="SSF52743">
    <property type="entry name" value="Subtilisin-like"/>
    <property type="match status" value="1"/>
</dbReference>
<organism evidence="11 12">
    <name type="scientific">Dimargaris verticillata</name>
    <dbReference type="NCBI Taxonomy" id="2761393"/>
    <lineage>
        <taxon>Eukaryota</taxon>
        <taxon>Fungi</taxon>
        <taxon>Fungi incertae sedis</taxon>
        <taxon>Zoopagomycota</taxon>
        <taxon>Kickxellomycotina</taxon>
        <taxon>Dimargaritomycetes</taxon>
        <taxon>Dimargaritales</taxon>
        <taxon>Dimargaritaceae</taxon>
        <taxon>Dimargaris</taxon>
    </lineage>
</organism>
<comment type="similarity">
    <text evidence="1 6">Belongs to the peptidase S8 family.</text>
</comment>
<feature type="domain" description="Peptidase S8/S53" evidence="8">
    <location>
        <begin position="67"/>
        <end position="487"/>
    </location>
</feature>
<dbReference type="AlphaFoldDB" id="A0A9W8AZP8"/>
<name>A0A9W8AZP8_9FUNG</name>
<protein>
    <recommendedName>
        <fullName evidence="13">Peptidase S8/S53 domain-containing protein</fullName>
    </recommendedName>
</protein>